<proteinExistence type="predicted"/>
<organism evidence="2 3">
    <name type="scientific">Flaviaesturariibacter amylovorans</name>
    <dbReference type="NCBI Taxonomy" id="1084520"/>
    <lineage>
        <taxon>Bacteria</taxon>
        <taxon>Pseudomonadati</taxon>
        <taxon>Bacteroidota</taxon>
        <taxon>Chitinophagia</taxon>
        <taxon>Chitinophagales</taxon>
        <taxon>Chitinophagaceae</taxon>
        <taxon>Flaviaestuariibacter</taxon>
    </lineage>
</organism>
<sequence length="129" mass="14707">MERFFNSWIFKCLVYANLAYVLFAFVAMLMFVPKLAGNGLDITLLDGVGRVAFDFFFGPVKASYWAAGLIVLVNLPFKYAEQNMSLRSTFAERKLRSYQNWYEVYFLLLLLVLLVGSVLLFLYGGQLGA</sequence>
<reference evidence="3" key="1">
    <citation type="journal article" date="2019" name="Int. J. Syst. Evol. Microbiol.">
        <title>The Global Catalogue of Microorganisms (GCM) 10K type strain sequencing project: providing services to taxonomists for standard genome sequencing and annotation.</title>
        <authorList>
            <consortium name="The Broad Institute Genomics Platform"/>
            <consortium name="The Broad Institute Genome Sequencing Center for Infectious Disease"/>
            <person name="Wu L."/>
            <person name="Ma J."/>
        </authorList>
    </citation>
    <scope>NUCLEOTIDE SEQUENCE [LARGE SCALE GENOMIC DNA]</scope>
    <source>
        <strain evidence="3">JCM 17919</strain>
    </source>
</reference>
<keyword evidence="1" id="KW-0812">Transmembrane</keyword>
<evidence type="ECO:0000313" key="2">
    <source>
        <dbReference type="EMBL" id="GAA4341529.1"/>
    </source>
</evidence>
<dbReference type="RefSeq" id="WP_345257686.1">
    <property type="nucleotide sequence ID" value="NZ_BAABGY010000016.1"/>
</dbReference>
<feature type="transmembrane region" description="Helical" evidence="1">
    <location>
        <begin position="62"/>
        <end position="80"/>
    </location>
</feature>
<comment type="caution">
    <text evidence="2">The sequence shown here is derived from an EMBL/GenBank/DDBJ whole genome shotgun (WGS) entry which is preliminary data.</text>
</comment>
<dbReference type="EMBL" id="BAABGY010000016">
    <property type="protein sequence ID" value="GAA4341529.1"/>
    <property type="molecule type" value="Genomic_DNA"/>
</dbReference>
<feature type="transmembrane region" description="Helical" evidence="1">
    <location>
        <begin position="12"/>
        <end position="32"/>
    </location>
</feature>
<feature type="transmembrane region" description="Helical" evidence="1">
    <location>
        <begin position="101"/>
        <end position="123"/>
    </location>
</feature>
<evidence type="ECO:0008006" key="4">
    <source>
        <dbReference type="Google" id="ProtNLM"/>
    </source>
</evidence>
<dbReference type="Proteomes" id="UP001501725">
    <property type="component" value="Unassembled WGS sequence"/>
</dbReference>
<accession>A0ABP8HN63</accession>
<gene>
    <name evidence="2" type="ORF">GCM10023184_40040</name>
</gene>
<evidence type="ECO:0000256" key="1">
    <source>
        <dbReference type="SAM" id="Phobius"/>
    </source>
</evidence>
<keyword evidence="1" id="KW-1133">Transmembrane helix</keyword>
<keyword evidence="3" id="KW-1185">Reference proteome</keyword>
<evidence type="ECO:0000313" key="3">
    <source>
        <dbReference type="Proteomes" id="UP001501725"/>
    </source>
</evidence>
<keyword evidence="1" id="KW-0472">Membrane</keyword>
<protein>
    <recommendedName>
        <fullName evidence="4">DUF3899 domain-containing protein</fullName>
    </recommendedName>
</protein>
<name>A0ABP8HN63_9BACT</name>